<dbReference type="RefSeq" id="WP_273990013.1">
    <property type="nucleotide sequence ID" value="NZ_BAABQT010000011.1"/>
</dbReference>
<dbReference type="Proteomes" id="UP001217044">
    <property type="component" value="Chromosome"/>
</dbReference>
<sequence length="123" mass="13329">MILPQSLTLIPLPDDVLDALPEASPPVTPTAGFTHLTVSLEVLIGQLSQAGRVAYVEAEYCGGTGSQVAAVWDGGRVLWGPERAERGPVNHALRLLGVRRTDSHDEFGSVGLDRHRHLEDWLE</sequence>
<organism evidence="1 2">
    <name type="scientific">Deinococcus aquaticus</name>
    <dbReference type="NCBI Taxonomy" id="328692"/>
    <lineage>
        <taxon>Bacteria</taxon>
        <taxon>Thermotogati</taxon>
        <taxon>Deinococcota</taxon>
        <taxon>Deinococci</taxon>
        <taxon>Deinococcales</taxon>
        <taxon>Deinococcaceae</taxon>
        <taxon>Deinococcus</taxon>
    </lineage>
</organism>
<reference evidence="1 2" key="1">
    <citation type="submission" date="2022-12" db="EMBL/GenBank/DDBJ databases">
        <title>Genome Sequence of Deinococcus aquaticus Type Strain PB314.</title>
        <authorList>
            <person name="Albert C."/>
            <person name="Hill J."/>
            <person name="Boren L."/>
            <person name="Scholz-Ng S."/>
            <person name="Fatema N."/>
            <person name="Grosso R."/>
            <person name="Soboslay E."/>
            <person name="Tuohy J."/>
        </authorList>
    </citation>
    <scope>NUCLEOTIDE SEQUENCE [LARGE SCALE GENOMIC DNA]</scope>
    <source>
        <strain evidence="1 2">PB-314</strain>
    </source>
</reference>
<gene>
    <name evidence="1" type="ORF">M8445_04580</name>
</gene>
<name>A0ABY7V2S4_9DEIO</name>
<accession>A0ABY7V2S4</accession>
<protein>
    <submittedName>
        <fullName evidence="1">Uncharacterized protein</fullName>
    </submittedName>
</protein>
<dbReference type="EMBL" id="CP115165">
    <property type="protein sequence ID" value="WDA59492.1"/>
    <property type="molecule type" value="Genomic_DNA"/>
</dbReference>
<evidence type="ECO:0000313" key="2">
    <source>
        <dbReference type="Proteomes" id="UP001217044"/>
    </source>
</evidence>
<evidence type="ECO:0000313" key="1">
    <source>
        <dbReference type="EMBL" id="WDA59492.1"/>
    </source>
</evidence>
<keyword evidence="2" id="KW-1185">Reference proteome</keyword>
<proteinExistence type="predicted"/>